<evidence type="ECO:0000313" key="6">
    <source>
        <dbReference type="Proteomes" id="UP000765160"/>
    </source>
</evidence>
<evidence type="ECO:0000256" key="3">
    <source>
        <dbReference type="SAM" id="MobiDB-lite"/>
    </source>
</evidence>
<evidence type="ECO:0000259" key="4">
    <source>
        <dbReference type="PROSITE" id="PS01031"/>
    </source>
</evidence>
<dbReference type="InterPro" id="IPR002068">
    <property type="entry name" value="A-crystallin/Hsp20_dom"/>
</dbReference>
<accession>A0ABX1EVT1</accession>
<reference evidence="5 6" key="1">
    <citation type="submission" date="2020-03" db="EMBL/GenBank/DDBJ databases">
        <title>Roseomonas selenitidurans sp. nov. isolated from soil.</title>
        <authorList>
            <person name="Liu H."/>
        </authorList>
    </citation>
    <scope>NUCLEOTIDE SEQUENCE [LARGE SCALE GENOMIC DNA]</scope>
    <source>
        <strain evidence="5 6">JCM 15073</strain>
    </source>
</reference>
<dbReference type="Pfam" id="PF00011">
    <property type="entry name" value="HSP20"/>
    <property type="match status" value="1"/>
</dbReference>
<dbReference type="InterPro" id="IPR031107">
    <property type="entry name" value="Small_HSP"/>
</dbReference>
<dbReference type="PANTHER" id="PTHR11527">
    <property type="entry name" value="HEAT-SHOCK PROTEIN 20 FAMILY MEMBER"/>
    <property type="match status" value="1"/>
</dbReference>
<proteinExistence type="inferred from homology"/>
<dbReference type="SUPFAM" id="SSF49764">
    <property type="entry name" value="HSP20-like chaperones"/>
    <property type="match status" value="1"/>
</dbReference>
<feature type="region of interest" description="Disordered" evidence="3">
    <location>
        <begin position="154"/>
        <end position="175"/>
    </location>
</feature>
<evidence type="ECO:0000313" key="5">
    <source>
        <dbReference type="EMBL" id="NKE44442.1"/>
    </source>
</evidence>
<protein>
    <submittedName>
        <fullName evidence="5">Hsp20/alpha crystallin family protein</fullName>
    </submittedName>
</protein>
<evidence type="ECO:0000256" key="1">
    <source>
        <dbReference type="PROSITE-ProRule" id="PRU00285"/>
    </source>
</evidence>
<keyword evidence="6" id="KW-1185">Reference proteome</keyword>
<dbReference type="RefSeq" id="WP_168048442.1">
    <property type="nucleotide sequence ID" value="NZ_JAATJR010000002.1"/>
</dbReference>
<dbReference type="InterPro" id="IPR008978">
    <property type="entry name" value="HSP20-like_chaperone"/>
</dbReference>
<dbReference type="Proteomes" id="UP000765160">
    <property type="component" value="Unassembled WGS sequence"/>
</dbReference>
<dbReference type="EMBL" id="JAAVTX010000002">
    <property type="protein sequence ID" value="NKE44442.1"/>
    <property type="molecule type" value="Genomic_DNA"/>
</dbReference>
<name>A0ABX1EVT1_9PROT</name>
<comment type="similarity">
    <text evidence="1 2">Belongs to the small heat shock protein (HSP20) family.</text>
</comment>
<sequence length="175" mass="18994">MSQSTLSPNTQNRPSPPAHWNETDPFLALRRGMDRLLEQVSSGWGLPAAPFAAPAFATGISPPRLNVAETQAGLEVTAELPGLDAKDVTIEVEDGVLTIRGDRHDTREEADPQKRWHLVERASGTFLRRLALPFDPAPDQVLASFDKGVLHLSIPRPPTARPQAKRIEIKAAGSG</sequence>
<dbReference type="CDD" id="cd06464">
    <property type="entry name" value="ACD_sHsps-like"/>
    <property type="match status" value="1"/>
</dbReference>
<feature type="region of interest" description="Disordered" evidence="3">
    <location>
        <begin position="1"/>
        <end position="24"/>
    </location>
</feature>
<comment type="caution">
    <text evidence="5">The sequence shown here is derived from an EMBL/GenBank/DDBJ whole genome shotgun (WGS) entry which is preliminary data.</text>
</comment>
<dbReference type="Gene3D" id="2.60.40.790">
    <property type="match status" value="1"/>
</dbReference>
<gene>
    <name evidence="5" type="ORF">HB662_06610</name>
</gene>
<feature type="domain" description="SHSP" evidence="4">
    <location>
        <begin position="55"/>
        <end position="172"/>
    </location>
</feature>
<organism evidence="5 6">
    <name type="scientific">Falsiroseomonas frigidaquae</name>
    <dbReference type="NCBI Taxonomy" id="487318"/>
    <lineage>
        <taxon>Bacteria</taxon>
        <taxon>Pseudomonadati</taxon>
        <taxon>Pseudomonadota</taxon>
        <taxon>Alphaproteobacteria</taxon>
        <taxon>Acetobacterales</taxon>
        <taxon>Roseomonadaceae</taxon>
        <taxon>Falsiroseomonas</taxon>
    </lineage>
</organism>
<dbReference type="PROSITE" id="PS01031">
    <property type="entry name" value="SHSP"/>
    <property type="match status" value="1"/>
</dbReference>
<feature type="compositionally biased region" description="Polar residues" evidence="3">
    <location>
        <begin position="1"/>
        <end position="13"/>
    </location>
</feature>
<evidence type="ECO:0000256" key="2">
    <source>
        <dbReference type="RuleBase" id="RU003616"/>
    </source>
</evidence>